<dbReference type="RefSeq" id="WP_108855262.1">
    <property type="nucleotide sequence ID" value="NZ_OMOI01000001.1"/>
</dbReference>
<protein>
    <recommendedName>
        <fullName evidence="5">Solute-binding protein family 5 domain-containing protein</fullName>
    </recommendedName>
</protein>
<evidence type="ECO:0000256" key="1">
    <source>
        <dbReference type="ARBA" id="ARBA00004418"/>
    </source>
</evidence>
<dbReference type="CDD" id="cd08497">
    <property type="entry name" value="MbnE-like"/>
    <property type="match status" value="1"/>
</dbReference>
<dbReference type="GO" id="GO:0030288">
    <property type="term" value="C:outer membrane-bounded periplasmic space"/>
    <property type="evidence" value="ECO:0007669"/>
    <property type="project" value="TreeGrafter"/>
</dbReference>
<dbReference type="PANTHER" id="PTHR30290">
    <property type="entry name" value="PERIPLASMIC BINDING COMPONENT OF ABC TRANSPORTER"/>
    <property type="match status" value="1"/>
</dbReference>
<reference evidence="6 7" key="1">
    <citation type="submission" date="2018-03" db="EMBL/GenBank/DDBJ databases">
        <authorList>
            <person name="Keele B.F."/>
        </authorList>
    </citation>
    <scope>NUCLEOTIDE SEQUENCE [LARGE SCALE GENOMIC DNA]</scope>
    <source>
        <strain evidence="6 7">CECT 8811</strain>
    </source>
</reference>
<dbReference type="GO" id="GO:1904680">
    <property type="term" value="F:peptide transmembrane transporter activity"/>
    <property type="evidence" value="ECO:0007669"/>
    <property type="project" value="TreeGrafter"/>
</dbReference>
<feature type="signal peptide" evidence="4">
    <location>
        <begin position="1"/>
        <end position="38"/>
    </location>
</feature>
<dbReference type="OrthoDB" id="9803988at2"/>
<dbReference type="PIRSF" id="PIRSF002741">
    <property type="entry name" value="MppA"/>
    <property type="match status" value="1"/>
</dbReference>
<dbReference type="InterPro" id="IPR000914">
    <property type="entry name" value="SBP_5_dom"/>
</dbReference>
<evidence type="ECO:0000313" key="7">
    <source>
        <dbReference type="Proteomes" id="UP000244911"/>
    </source>
</evidence>
<evidence type="ECO:0000313" key="6">
    <source>
        <dbReference type="EMBL" id="SPF75132.1"/>
    </source>
</evidence>
<dbReference type="PANTHER" id="PTHR30290:SF64">
    <property type="entry name" value="ABC TRANSPORTER PERIPLASMIC BINDING PROTEIN"/>
    <property type="match status" value="1"/>
</dbReference>
<dbReference type="GO" id="GO:0042884">
    <property type="term" value="P:microcin transport"/>
    <property type="evidence" value="ECO:0007669"/>
    <property type="project" value="TreeGrafter"/>
</dbReference>
<feature type="chain" id="PRO_5015332567" description="Solute-binding protein family 5 domain-containing protein" evidence="4">
    <location>
        <begin position="39"/>
        <end position="632"/>
    </location>
</feature>
<dbReference type="GO" id="GO:0015833">
    <property type="term" value="P:peptide transport"/>
    <property type="evidence" value="ECO:0007669"/>
    <property type="project" value="TreeGrafter"/>
</dbReference>
<sequence length="632" mass="70482">MRDAQTKTLTRPDNRALTLGFGLATGALLALAPMAAKAETTVSHGYSNFGELKYGPDFTHLDYVNPDAPKGGEISVWAQGTFDSFNQFTRKGTTASMATIGYERLLVNTADDPYGVYCFLCTTLEYPDDLSWVIFNLRDDVAFWDGSKMTAEDIAFSHNLFVEQGIAEYRAIITEIVAGVEVTGPLQVKYTFTEDAPKRDRIGFAGSSMALSKAWFEETGARVDDRSDAPFMATGAYKLGSFDYGRHVTYERDPNYWGENHPLSVGQNNFDEITAIYFADGTAAMEGFKAGTYTFRTENSSQIWAEDYDFPNLRNGHAIKAEFADGTVGTAQSFIFNLDKSVWQDPRVREALKLMFNFEWSNEALFRGLYSRVDSFWPGIDLGAKGAPSAGELEILQPLVDQGLLPESILTADAVMPPVHDADENQPSRKFYRQANKLLDDAGWEIGSSEFLEKDGQRMSATFVTYSPSFDRVINPLVENLKQLGVDAKLDRVDIPQYIERTRSGDFDLVTHSIGMGFEPGTGLEQWFHSKTADDSSRNLMRLRNPAVDALLPIVAQSESLADLRTTTNALDRVLRHIGFTIPQWYKNKHTVAFYDIFGYPENLPPLALGELSFWWYDADKAAKLEAAGVLK</sequence>
<organism evidence="6 7">
    <name type="scientific">Aliiroseovarius pelagivivens</name>
    <dbReference type="NCBI Taxonomy" id="1639690"/>
    <lineage>
        <taxon>Bacteria</taxon>
        <taxon>Pseudomonadati</taxon>
        <taxon>Pseudomonadota</taxon>
        <taxon>Alphaproteobacteria</taxon>
        <taxon>Rhodobacterales</taxon>
        <taxon>Paracoccaceae</taxon>
        <taxon>Aliiroseovarius</taxon>
    </lineage>
</organism>
<accession>A0A2R8AGF2</accession>
<evidence type="ECO:0000256" key="2">
    <source>
        <dbReference type="ARBA" id="ARBA00005695"/>
    </source>
</evidence>
<dbReference type="AlphaFoldDB" id="A0A2R8AGF2"/>
<keyword evidence="7" id="KW-1185">Reference proteome</keyword>
<dbReference type="SUPFAM" id="SSF53850">
    <property type="entry name" value="Periplasmic binding protein-like II"/>
    <property type="match status" value="1"/>
</dbReference>
<evidence type="ECO:0000259" key="5">
    <source>
        <dbReference type="Pfam" id="PF00496"/>
    </source>
</evidence>
<dbReference type="EMBL" id="OMOI01000001">
    <property type="protein sequence ID" value="SPF75132.1"/>
    <property type="molecule type" value="Genomic_DNA"/>
</dbReference>
<comment type="subcellular location">
    <subcellularLocation>
        <location evidence="1">Periplasm</location>
    </subcellularLocation>
</comment>
<name>A0A2R8AGF2_9RHOB</name>
<dbReference type="Pfam" id="PF00496">
    <property type="entry name" value="SBP_bac_5"/>
    <property type="match status" value="1"/>
</dbReference>
<comment type="similarity">
    <text evidence="2">Belongs to the bacterial solute-binding protein 5 family.</text>
</comment>
<dbReference type="InterPro" id="IPR039424">
    <property type="entry name" value="SBP_5"/>
</dbReference>
<dbReference type="Proteomes" id="UP000244911">
    <property type="component" value="Unassembled WGS sequence"/>
</dbReference>
<gene>
    <name evidence="6" type="ORF">ALP8811_00116</name>
</gene>
<dbReference type="Gene3D" id="3.40.190.10">
    <property type="entry name" value="Periplasmic binding protein-like II"/>
    <property type="match status" value="1"/>
</dbReference>
<keyword evidence="3 4" id="KW-0732">Signal</keyword>
<proteinExistence type="inferred from homology"/>
<evidence type="ECO:0000256" key="4">
    <source>
        <dbReference type="SAM" id="SignalP"/>
    </source>
</evidence>
<dbReference type="GO" id="GO:0043190">
    <property type="term" value="C:ATP-binding cassette (ABC) transporter complex"/>
    <property type="evidence" value="ECO:0007669"/>
    <property type="project" value="InterPro"/>
</dbReference>
<dbReference type="InterPro" id="IPR030678">
    <property type="entry name" value="Peptide/Ni-bd"/>
</dbReference>
<dbReference type="Gene3D" id="3.10.105.10">
    <property type="entry name" value="Dipeptide-binding Protein, Domain 3"/>
    <property type="match status" value="1"/>
</dbReference>
<evidence type="ECO:0000256" key="3">
    <source>
        <dbReference type="ARBA" id="ARBA00022729"/>
    </source>
</evidence>
<feature type="domain" description="Solute-binding protein family 5" evidence="5">
    <location>
        <begin position="125"/>
        <end position="532"/>
    </location>
</feature>